<dbReference type="InterPro" id="IPR044929">
    <property type="entry name" value="DNA/RNA_non-sp_Endonuclease_sf"/>
</dbReference>
<evidence type="ECO:0000313" key="6">
    <source>
        <dbReference type="Proteomes" id="UP000078503"/>
    </source>
</evidence>
<gene>
    <name evidence="5" type="ORF">A3K86_19050</name>
</gene>
<dbReference type="InterPro" id="IPR006530">
    <property type="entry name" value="YD"/>
</dbReference>
<dbReference type="InterPro" id="IPR044927">
    <property type="entry name" value="Endonuclea_NS_2"/>
</dbReference>
<dbReference type="EMBL" id="LVHF01000033">
    <property type="protein sequence ID" value="OAN11072.1"/>
    <property type="molecule type" value="Genomic_DNA"/>
</dbReference>
<dbReference type="NCBIfam" id="TIGR01643">
    <property type="entry name" value="YD_repeat_2x"/>
    <property type="match status" value="6"/>
</dbReference>
<dbReference type="RefSeq" id="WP_068335130.1">
    <property type="nucleotide sequence ID" value="NZ_LVHF01000033.1"/>
</dbReference>
<keyword evidence="6" id="KW-1185">Reference proteome</keyword>
<evidence type="ECO:0000259" key="4">
    <source>
        <dbReference type="Pfam" id="PF20148"/>
    </source>
</evidence>
<dbReference type="PANTHER" id="PTHR32305">
    <property type="match status" value="1"/>
</dbReference>
<comment type="caution">
    <text evidence="5">The sequence shown here is derived from an EMBL/GenBank/DDBJ whole genome shotgun (WGS) entry which is preliminary data.</text>
</comment>
<dbReference type="PANTHER" id="PTHR32305:SF15">
    <property type="entry name" value="PROTEIN RHSA-RELATED"/>
    <property type="match status" value="1"/>
</dbReference>
<evidence type="ECO:0000313" key="5">
    <source>
        <dbReference type="EMBL" id="OAN11072.1"/>
    </source>
</evidence>
<accession>A0A178K2X6</accession>
<dbReference type="Pfam" id="PF20148">
    <property type="entry name" value="DUF6531"/>
    <property type="match status" value="1"/>
</dbReference>
<feature type="domain" description="DUF6531" evidence="4">
    <location>
        <begin position="161"/>
        <end position="240"/>
    </location>
</feature>
<evidence type="ECO:0008006" key="7">
    <source>
        <dbReference type="Google" id="ProtNLM"/>
    </source>
</evidence>
<name>A0A178K2X6_9GAMM</name>
<evidence type="ECO:0000259" key="2">
    <source>
        <dbReference type="Pfam" id="PF03527"/>
    </source>
</evidence>
<protein>
    <recommendedName>
        <fullName evidence="7">Type IV secretion protein Rhs</fullName>
    </recommendedName>
</protein>
<feature type="domain" description="RHS protein conserved region" evidence="2">
    <location>
        <begin position="1062"/>
        <end position="1093"/>
    </location>
</feature>
<feature type="domain" description="Type VII secretion system protein EssD-like" evidence="3">
    <location>
        <begin position="1322"/>
        <end position="1451"/>
    </location>
</feature>
<evidence type="ECO:0000256" key="1">
    <source>
        <dbReference type="SAM" id="MobiDB-lite"/>
    </source>
</evidence>
<dbReference type="InterPro" id="IPR022385">
    <property type="entry name" value="Rhs_assc_core"/>
</dbReference>
<dbReference type="InterPro" id="IPR045351">
    <property type="entry name" value="DUF6531"/>
</dbReference>
<dbReference type="PRINTS" id="PR00394">
    <property type="entry name" value="RHSPROTEIN"/>
</dbReference>
<organism evidence="5 6">
    <name type="scientific">Photobacterium jeanii</name>
    <dbReference type="NCBI Taxonomy" id="858640"/>
    <lineage>
        <taxon>Bacteria</taxon>
        <taxon>Pseudomonadati</taxon>
        <taxon>Pseudomonadota</taxon>
        <taxon>Gammaproteobacteria</taxon>
        <taxon>Vibrionales</taxon>
        <taxon>Vibrionaceae</taxon>
        <taxon>Photobacterium</taxon>
    </lineage>
</organism>
<reference evidence="5 6" key="1">
    <citation type="submission" date="2016-03" db="EMBL/GenBank/DDBJ databases">
        <title>Photobacterium proteolyticum sp. nov. a protease producing bacterium isolated from ocean sediments of Laizhou Bay.</title>
        <authorList>
            <person name="Li Y."/>
        </authorList>
    </citation>
    <scope>NUCLEOTIDE SEQUENCE [LARGE SCALE GENOMIC DNA]</scope>
    <source>
        <strain evidence="5 6">R-40508</strain>
    </source>
</reference>
<dbReference type="InterPro" id="IPR050708">
    <property type="entry name" value="T6SS_VgrG/RHS"/>
</dbReference>
<dbReference type="Gene3D" id="2.180.10.10">
    <property type="entry name" value="RHS repeat-associated core"/>
    <property type="match status" value="3"/>
</dbReference>
<feature type="region of interest" description="Disordered" evidence="1">
    <location>
        <begin position="114"/>
        <end position="147"/>
    </location>
</feature>
<dbReference type="NCBIfam" id="TIGR03696">
    <property type="entry name" value="Rhs_assc_core"/>
    <property type="match status" value="1"/>
</dbReference>
<dbReference type="InterPro" id="IPR001826">
    <property type="entry name" value="RHS"/>
</dbReference>
<dbReference type="Gene3D" id="3.40.570.10">
    <property type="entry name" value="Extracellular Endonuclease, subunit A"/>
    <property type="match status" value="1"/>
</dbReference>
<evidence type="ECO:0000259" key="3">
    <source>
        <dbReference type="Pfam" id="PF13930"/>
    </source>
</evidence>
<dbReference type="STRING" id="858640.A3K86_19050"/>
<dbReference type="OrthoDB" id="9816400at2"/>
<proteinExistence type="predicted"/>
<dbReference type="Pfam" id="PF03527">
    <property type="entry name" value="RHS"/>
    <property type="match status" value="1"/>
</dbReference>
<sequence>MAEIIGVKLKASNGMVYQFVNRAGNVSVADAVTFNHSAAVHLLLKMFEHLYDIGDGRDLISVAGLVDYTLSRRARLDPKAHQTEVLQVVSQALVSQKLFCVTIPETKPVILHEEAPEVPPSEQQSSLPKAGAEQGVEPTNGQDTVRADTPQVPIAATSFCGDPVSMVTGEEILPLIDVVLAGSYALEWGRTYRSGLCDVDTGLGFGWRSHYDYQLTLCPSDEVSPAQWQFIDNEGAELFFDDIEPGAVSYQVRAGASLYHHPQQYYLLRLQDGRQLKFSFIHDAWRLDKLRIDQTTQYSFRYSLAGRMIGIDVNGYHSLALRYDASGHLVSTEIPHYDKSEAIVVLSSYQYDAQGNLISAINRQKQTEQYQYRDDHLLTCRTRAFGFSHYFEWQGEGAKAKCCAQSGDEGVYQYQFDYSEQNQTTISTDSRGHQWRYTHDHQGLLLRKESPTGAVWQYRYNELGLKTADIDPNDGMTFYRYNAQGLLSELQTADGSINRYRYNRFGQCVEEQNALGQVTLHRFNSLGLLLATIHFDGREESYRYDHQGRVVEHVLPTGEQRQYWWNERGLLDAVQHNQATTRYSYDRKGEMNGIAYPDGRVSAFTRDISGNITQVTHHFPESDEASETHNYQYDDAGRVTQYTDPLGRTTKTLWGGLSQPEATIQADGSELYYDYDLERNLVAIRRSDECVFELDWDEDERLSRTVGFDGREQHYRYDANGELTEVDEHHRQLRMMRDAAGRIVELYATCNTGERTCHHYQYDKIGRCINANTPARRLSYEWSHEDKPITVWQDHWRIDYHFNAKGLRDSLTLPDGTKLVYQYDDNQQLTKLIFNGEVLLEFQRDNQGRELRRLQANGICLEHHFDGRGYIAQQKWQAVNSSLSSECAEYEHHCHYLYDDAGQLTRIHDQQRGQQSFGYDALSQLQYHEQGATKTAYQFDGFGNHQTDESEVYQDRLHRYKDCTYSYDKCGNQTKSRSESCSQFRQFNGLNQLSQTNHNSRISDYQYDALGRRSKKITEQGEIDFLWDDNQLLGEHQQGCYRWYVYAPDDYTPLLLIENGQVYFYHTDHIGTPHTLTDRQGKVVWQANYQTFGYADVTVEIIQNPLRYQGQYFDAESELHYNRFRYYDPLTGRFIHQDPIGLLGGINHYRYAPNPIQWVDPLGLSCKEGGGNALLNSAYLVGGITKYFGDTVTGTAEAIYADPFAVAWDTLYTVVDAAYYPIDIMTRPFGFTTHAVDRTNARINDALGAAQELKANTVANWECRNWEGLGSNLAAIGMVVNPRSLVKGNVTPAYKNLEPVIKLAPGKKGGWNKTLNKDLQSNAIYKVGNYTYKTDDLGRVKSVSGELDLSKLDRNTYQQAKAGKTHGIKDGLIDDEGGHLIASIFKGPGEQINYAAMDGNLNKGEWKRMENKWAKALKGDPPKKVEVEINAIYDGDSKRPSTFDVFYEIDGVEKFVSFKNKPEGKLL</sequence>
<dbReference type="Proteomes" id="UP000078503">
    <property type="component" value="Unassembled WGS sequence"/>
</dbReference>
<dbReference type="Pfam" id="PF13930">
    <property type="entry name" value="Endonuclea_NS_2"/>
    <property type="match status" value="1"/>
</dbReference>